<dbReference type="InterPro" id="IPR036396">
    <property type="entry name" value="Cyt_P450_sf"/>
</dbReference>
<keyword evidence="4" id="KW-1133">Transmembrane helix</keyword>
<accession>A0AAQ3QHP6</accession>
<reference evidence="6 7" key="1">
    <citation type="submission" date="2023-10" db="EMBL/GenBank/DDBJ databases">
        <title>Chromosome-scale genome assembly provides insights into flower coloration mechanisms of Canna indica.</title>
        <authorList>
            <person name="Li C."/>
        </authorList>
    </citation>
    <scope>NUCLEOTIDE SEQUENCE [LARGE SCALE GENOMIC DNA]</scope>
    <source>
        <tissue evidence="6">Flower</tissue>
    </source>
</reference>
<dbReference type="GO" id="GO:0020037">
    <property type="term" value="F:heme binding"/>
    <property type="evidence" value="ECO:0007669"/>
    <property type="project" value="InterPro"/>
</dbReference>
<evidence type="ECO:0000256" key="3">
    <source>
        <dbReference type="ARBA" id="ARBA00022723"/>
    </source>
</evidence>
<comment type="subcellular location">
    <subcellularLocation>
        <location evidence="1">Membrane</location>
        <topology evidence="1">Single-pass membrane protein</topology>
    </subcellularLocation>
</comment>
<dbReference type="InterPro" id="IPR051103">
    <property type="entry name" value="Plant_metabolite_P450s"/>
</dbReference>
<dbReference type="GO" id="GO:0016709">
    <property type="term" value="F:oxidoreductase activity, acting on paired donors, with incorporation or reduction of molecular oxygen, NAD(P)H as one donor, and incorporation of one atom of oxygen"/>
    <property type="evidence" value="ECO:0007669"/>
    <property type="project" value="TreeGrafter"/>
</dbReference>
<dbReference type="AlphaFoldDB" id="A0AAQ3QHP6"/>
<keyword evidence="7" id="KW-1185">Reference proteome</keyword>
<name>A0AAQ3QHP6_9LILI</name>
<dbReference type="GO" id="GO:0016020">
    <property type="term" value="C:membrane"/>
    <property type="evidence" value="ECO:0007669"/>
    <property type="project" value="UniProtKB-SubCell"/>
</dbReference>
<sequence length="104" mass="11868">MDDYIPFLRPFFANNQKKVLQVWQQQIPLINKRRSTLKNPNLKPNVMPFSYINSLLDLKVDGRNSVPTDSELVTLCSELINGGTNTTSTAIEWAMAHIIDNSYI</sequence>
<evidence type="ECO:0000256" key="1">
    <source>
        <dbReference type="ARBA" id="ARBA00004167"/>
    </source>
</evidence>
<dbReference type="PANTHER" id="PTHR24298">
    <property type="entry name" value="FLAVONOID 3'-MONOOXYGENASE-RELATED"/>
    <property type="match status" value="1"/>
</dbReference>
<dbReference type="GO" id="GO:0005506">
    <property type="term" value="F:iron ion binding"/>
    <property type="evidence" value="ECO:0007669"/>
    <property type="project" value="InterPro"/>
</dbReference>
<dbReference type="Gene3D" id="1.10.630.10">
    <property type="entry name" value="Cytochrome P450"/>
    <property type="match status" value="1"/>
</dbReference>
<organism evidence="6 7">
    <name type="scientific">Canna indica</name>
    <name type="common">Indian-shot</name>
    <dbReference type="NCBI Taxonomy" id="4628"/>
    <lineage>
        <taxon>Eukaryota</taxon>
        <taxon>Viridiplantae</taxon>
        <taxon>Streptophyta</taxon>
        <taxon>Embryophyta</taxon>
        <taxon>Tracheophyta</taxon>
        <taxon>Spermatophyta</taxon>
        <taxon>Magnoliopsida</taxon>
        <taxon>Liliopsida</taxon>
        <taxon>Zingiberales</taxon>
        <taxon>Cannaceae</taxon>
        <taxon>Canna</taxon>
    </lineage>
</organism>
<dbReference type="Proteomes" id="UP001327560">
    <property type="component" value="Chromosome 5"/>
</dbReference>
<dbReference type="PANTHER" id="PTHR24298:SF47">
    <property type="entry name" value="CYTOCHROME P450 77A4"/>
    <property type="match status" value="1"/>
</dbReference>
<gene>
    <name evidence="6" type="ORF">Cni_G17393</name>
</gene>
<evidence type="ECO:0000256" key="5">
    <source>
        <dbReference type="ARBA" id="ARBA00023136"/>
    </source>
</evidence>
<evidence type="ECO:0000313" key="7">
    <source>
        <dbReference type="Proteomes" id="UP001327560"/>
    </source>
</evidence>
<keyword evidence="5" id="KW-0472">Membrane</keyword>
<dbReference type="EMBL" id="CP136894">
    <property type="protein sequence ID" value="WOL08640.1"/>
    <property type="molecule type" value="Genomic_DNA"/>
</dbReference>
<dbReference type="SUPFAM" id="SSF48264">
    <property type="entry name" value="Cytochrome P450"/>
    <property type="match status" value="1"/>
</dbReference>
<evidence type="ECO:0000256" key="2">
    <source>
        <dbReference type="ARBA" id="ARBA00022692"/>
    </source>
</evidence>
<proteinExistence type="predicted"/>
<dbReference type="Pfam" id="PF00067">
    <property type="entry name" value="p450"/>
    <property type="match status" value="1"/>
</dbReference>
<keyword evidence="3" id="KW-0479">Metal-binding</keyword>
<protein>
    <submittedName>
        <fullName evidence="6">Cytochrome P450</fullName>
    </submittedName>
</protein>
<evidence type="ECO:0000256" key="4">
    <source>
        <dbReference type="ARBA" id="ARBA00022989"/>
    </source>
</evidence>
<keyword evidence="2" id="KW-0812">Transmembrane</keyword>
<dbReference type="InterPro" id="IPR001128">
    <property type="entry name" value="Cyt_P450"/>
</dbReference>
<evidence type="ECO:0000313" key="6">
    <source>
        <dbReference type="EMBL" id="WOL08640.1"/>
    </source>
</evidence>